<dbReference type="EMBL" id="ML145258">
    <property type="protein sequence ID" value="TBU52293.1"/>
    <property type="molecule type" value="Genomic_DNA"/>
</dbReference>
<feature type="region of interest" description="Disordered" evidence="1">
    <location>
        <begin position="78"/>
        <end position="106"/>
    </location>
</feature>
<evidence type="ECO:0000313" key="3">
    <source>
        <dbReference type="EMBL" id="TBU52293.1"/>
    </source>
</evidence>
<organism evidence="3 4">
    <name type="scientific">Dichomitus squalens</name>
    <dbReference type="NCBI Taxonomy" id="114155"/>
    <lineage>
        <taxon>Eukaryota</taxon>
        <taxon>Fungi</taxon>
        <taxon>Dikarya</taxon>
        <taxon>Basidiomycota</taxon>
        <taxon>Agaricomycotina</taxon>
        <taxon>Agaricomycetes</taxon>
        <taxon>Polyporales</taxon>
        <taxon>Polyporaceae</taxon>
        <taxon>Dichomitus</taxon>
    </lineage>
</organism>
<keyword evidence="4" id="KW-1185">Reference proteome</keyword>
<dbReference type="PANTHER" id="PTHR10404:SF46">
    <property type="entry name" value="VACUOLAR PROTEIN SORTING-ASSOCIATED PROTEIN 70"/>
    <property type="match status" value="1"/>
</dbReference>
<dbReference type="SUPFAM" id="SSF52025">
    <property type="entry name" value="PA domain"/>
    <property type="match status" value="1"/>
</dbReference>
<dbReference type="PANTHER" id="PTHR10404">
    <property type="entry name" value="N-ACETYLATED-ALPHA-LINKED ACIDIC DIPEPTIDASE"/>
    <property type="match status" value="1"/>
</dbReference>
<feature type="domain" description="Transferrin receptor-like dimerisation" evidence="2">
    <location>
        <begin position="285"/>
        <end position="323"/>
    </location>
</feature>
<dbReference type="InterPro" id="IPR046450">
    <property type="entry name" value="PA_dom_sf"/>
</dbReference>
<dbReference type="AlphaFoldDB" id="A0A4V2K6H5"/>
<feature type="compositionally biased region" description="Basic and acidic residues" evidence="1">
    <location>
        <begin position="90"/>
        <end position="106"/>
    </location>
</feature>
<evidence type="ECO:0000313" key="4">
    <source>
        <dbReference type="Proteomes" id="UP000292082"/>
    </source>
</evidence>
<dbReference type="InterPro" id="IPR036757">
    <property type="entry name" value="TFR-like_dimer_dom_sf"/>
</dbReference>
<sequence length="324" mass="35761">MRPHIAGSPGDLHAAKALLEVFQAEFGIPASDELESPYHAGTPESRSATADILNYPSPKAWFDQYFPAMNSPLDQAHSILDEDGAPEGEADFREDKDPRDSDADRHRDAVPAFRGYSADGEAQGQLVVVNYGRNLTLFQQHIGFGLVALRLAESFILPLNTTYYAHRPDKYLDEVDEGLGASADISSLRKSIAHLQGASRALDKERETAEQHLRELLDKFLHPGRSIHTGIGTDPSTPSINIATARGSTASRFRKSFGGCWTSYSGTEARRGWDPIRKLFKAVERVQTANAKLIAFEHGFISEEGVEDRKWYTHLGVALGKWQG</sequence>
<dbReference type="Gene3D" id="3.40.630.10">
    <property type="entry name" value="Zn peptidases"/>
    <property type="match status" value="1"/>
</dbReference>
<dbReference type="GO" id="GO:0004180">
    <property type="term" value="F:carboxypeptidase activity"/>
    <property type="evidence" value="ECO:0007669"/>
    <property type="project" value="TreeGrafter"/>
</dbReference>
<protein>
    <recommendedName>
        <fullName evidence="2">Transferrin receptor-like dimerisation domain-containing protein</fullName>
    </recommendedName>
</protein>
<accession>A0A4V2K6H5</accession>
<evidence type="ECO:0000259" key="2">
    <source>
        <dbReference type="Pfam" id="PF04253"/>
    </source>
</evidence>
<dbReference type="Gene3D" id="3.50.30.30">
    <property type="match status" value="1"/>
</dbReference>
<dbReference type="Proteomes" id="UP000292082">
    <property type="component" value="Unassembled WGS sequence"/>
</dbReference>
<dbReference type="SUPFAM" id="SSF47672">
    <property type="entry name" value="Transferrin receptor-like dimerisation domain"/>
    <property type="match status" value="1"/>
</dbReference>
<proteinExistence type="predicted"/>
<dbReference type="Pfam" id="PF04253">
    <property type="entry name" value="TFR_dimer"/>
    <property type="match status" value="1"/>
</dbReference>
<dbReference type="InterPro" id="IPR007365">
    <property type="entry name" value="TFR-like_dimer_dom"/>
</dbReference>
<gene>
    <name evidence="3" type="ORF">BD310DRAFT_245313</name>
</gene>
<dbReference type="Gene3D" id="1.20.930.40">
    <property type="entry name" value="Transferrin receptor-like, dimerisation domain"/>
    <property type="match status" value="1"/>
</dbReference>
<reference evidence="3 4" key="1">
    <citation type="submission" date="2019-01" db="EMBL/GenBank/DDBJ databases">
        <title>Draft genome sequences of three monokaryotic isolates of the white-rot basidiomycete fungus Dichomitus squalens.</title>
        <authorList>
            <consortium name="DOE Joint Genome Institute"/>
            <person name="Lopez S.C."/>
            <person name="Andreopoulos B."/>
            <person name="Pangilinan J."/>
            <person name="Lipzen A."/>
            <person name="Riley R."/>
            <person name="Ahrendt S."/>
            <person name="Ng V."/>
            <person name="Barry K."/>
            <person name="Daum C."/>
            <person name="Grigoriev I.V."/>
            <person name="Hilden K.S."/>
            <person name="Makela M.R."/>
            <person name="de Vries R.P."/>
        </authorList>
    </citation>
    <scope>NUCLEOTIDE SEQUENCE [LARGE SCALE GENOMIC DNA]</scope>
    <source>
        <strain evidence="3 4">CBS 464.89</strain>
    </source>
</reference>
<evidence type="ECO:0000256" key="1">
    <source>
        <dbReference type="SAM" id="MobiDB-lite"/>
    </source>
</evidence>
<name>A0A4V2K6H5_9APHY</name>
<dbReference type="InterPro" id="IPR039373">
    <property type="entry name" value="Peptidase_M28B"/>
</dbReference>